<feature type="compositionally biased region" description="Basic and acidic residues" evidence="1">
    <location>
        <begin position="101"/>
        <end position="115"/>
    </location>
</feature>
<feature type="region of interest" description="Disordered" evidence="1">
    <location>
        <begin position="1"/>
        <end position="144"/>
    </location>
</feature>
<dbReference type="EMBL" id="ML213668">
    <property type="protein sequence ID" value="TFK32653.1"/>
    <property type="molecule type" value="Genomic_DNA"/>
</dbReference>
<protein>
    <submittedName>
        <fullName evidence="2">Uncharacterized protein</fullName>
    </submittedName>
</protein>
<name>A0A5C3LK61_9AGAR</name>
<proteinExistence type="predicted"/>
<sequence>MYRTSSLPSLRKMDSSSGMLHAEEEPIPCSMGFVSLQHRPRRQSRNTWQWDEEGREDTEQLSEAYIESKSVDTAVPDNPQKRENIKKYEHTESSAVQQPIDQRKTEGTRLDTIDHEGEEGAEECQESTNGQSEGTEHSLKGKPIKRRLRYLRKLIR</sequence>
<organism evidence="2 3">
    <name type="scientific">Crucibulum laeve</name>
    <dbReference type="NCBI Taxonomy" id="68775"/>
    <lineage>
        <taxon>Eukaryota</taxon>
        <taxon>Fungi</taxon>
        <taxon>Dikarya</taxon>
        <taxon>Basidiomycota</taxon>
        <taxon>Agaricomycotina</taxon>
        <taxon>Agaricomycetes</taxon>
        <taxon>Agaricomycetidae</taxon>
        <taxon>Agaricales</taxon>
        <taxon>Agaricineae</taxon>
        <taxon>Nidulariaceae</taxon>
        <taxon>Crucibulum</taxon>
    </lineage>
</organism>
<accession>A0A5C3LK61</accession>
<evidence type="ECO:0000313" key="2">
    <source>
        <dbReference type="EMBL" id="TFK32653.1"/>
    </source>
</evidence>
<feature type="compositionally biased region" description="Basic and acidic residues" evidence="1">
    <location>
        <begin position="79"/>
        <end position="92"/>
    </location>
</feature>
<feature type="compositionally biased region" description="Acidic residues" evidence="1">
    <location>
        <begin position="116"/>
        <end position="125"/>
    </location>
</feature>
<gene>
    <name evidence="2" type="ORF">BDQ12DRAFT_739274</name>
</gene>
<dbReference type="Proteomes" id="UP000308652">
    <property type="component" value="Unassembled WGS sequence"/>
</dbReference>
<keyword evidence="3" id="KW-1185">Reference proteome</keyword>
<evidence type="ECO:0000256" key="1">
    <source>
        <dbReference type="SAM" id="MobiDB-lite"/>
    </source>
</evidence>
<feature type="compositionally biased region" description="Acidic residues" evidence="1">
    <location>
        <begin position="50"/>
        <end position="60"/>
    </location>
</feature>
<evidence type="ECO:0000313" key="3">
    <source>
        <dbReference type="Proteomes" id="UP000308652"/>
    </source>
</evidence>
<dbReference type="AlphaFoldDB" id="A0A5C3LK61"/>
<reference evidence="2 3" key="1">
    <citation type="journal article" date="2019" name="Nat. Ecol. Evol.">
        <title>Megaphylogeny resolves global patterns of mushroom evolution.</title>
        <authorList>
            <person name="Varga T."/>
            <person name="Krizsan K."/>
            <person name="Foldi C."/>
            <person name="Dima B."/>
            <person name="Sanchez-Garcia M."/>
            <person name="Sanchez-Ramirez S."/>
            <person name="Szollosi G.J."/>
            <person name="Szarkandi J.G."/>
            <person name="Papp V."/>
            <person name="Albert L."/>
            <person name="Andreopoulos W."/>
            <person name="Angelini C."/>
            <person name="Antonin V."/>
            <person name="Barry K.W."/>
            <person name="Bougher N.L."/>
            <person name="Buchanan P."/>
            <person name="Buyck B."/>
            <person name="Bense V."/>
            <person name="Catcheside P."/>
            <person name="Chovatia M."/>
            <person name="Cooper J."/>
            <person name="Damon W."/>
            <person name="Desjardin D."/>
            <person name="Finy P."/>
            <person name="Geml J."/>
            <person name="Haridas S."/>
            <person name="Hughes K."/>
            <person name="Justo A."/>
            <person name="Karasinski D."/>
            <person name="Kautmanova I."/>
            <person name="Kiss B."/>
            <person name="Kocsube S."/>
            <person name="Kotiranta H."/>
            <person name="LaButti K.M."/>
            <person name="Lechner B.E."/>
            <person name="Liimatainen K."/>
            <person name="Lipzen A."/>
            <person name="Lukacs Z."/>
            <person name="Mihaltcheva S."/>
            <person name="Morgado L.N."/>
            <person name="Niskanen T."/>
            <person name="Noordeloos M.E."/>
            <person name="Ohm R.A."/>
            <person name="Ortiz-Santana B."/>
            <person name="Ovrebo C."/>
            <person name="Racz N."/>
            <person name="Riley R."/>
            <person name="Savchenko A."/>
            <person name="Shiryaev A."/>
            <person name="Soop K."/>
            <person name="Spirin V."/>
            <person name="Szebenyi C."/>
            <person name="Tomsovsky M."/>
            <person name="Tulloss R.E."/>
            <person name="Uehling J."/>
            <person name="Grigoriev I.V."/>
            <person name="Vagvolgyi C."/>
            <person name="Papp T."/>
            <person name="Martin F.M."/>
            <person name="Miettinen O."/>
            <person name="Hibbett D.S."/>
            <person name="Nagy L.G."/>
        </authorList>
    </citation>
    <scope>NUCLEOTIDE SEQUENCE [LARGE SCALE GENOMIC DNA]</scope>
    <source>
        <strain evidence="2 3">CBS 166.37</strain>
    </source>
</reference>